<dbReference type="NCBIfam" id="NF008473">
    <property type="entry name" value="PRK11370.1"/>
    <property type="match status" value="1"/>
</dbReference>
<organism evidence="3">
    <name type="scientific">uncultured Stenotrophomonas sp</name>
    <dbReference type="NCBI Taxonomy" id="165438"/>
    <lineage>
        <taxon>Bacteria</taxon>
        <taxon>Pseudomonadati</taxon>
        <taxon>Pseudomonadota</taxon>
        <taxon>Gammaproteobacteria</taxon>
        <taxon>Lysobacterales</taxon>
        <taxon>Lysobacteraceae</taxon>
        <taxon>Stenotrophomonas</taxon>
        <taxon>environmental samples</taxon>
    </lineage>
</organism>
<dbReference type="InterPro" id="IPR011008">
    <property type="entry name" value="Dimeric_a/b-barrel"/>
</dbReference>
<name>A0A1Y5Q512_9GAMM</name>
<dbReference type="PANTHER" id="PTHR33606">
    <property type="entry name" value="PROTEIN YCII"/>
    <property type="match status" value="1"/>
</dbReference>
<dbReference type="AlphaFoldDB" id="A0A1Y5Q512"/>
<dbReference type="SUPFAM" id="SSF54909">
    <property type="entry name" value="Dimeric alpha+beta barrel"/>
    <property type="match status" value="1"/>
</dbReference>
<dbReference type="Pfam" id="PF03795">
    <property type="entry name" value="YCII"/>
    <property type="match status" value="1"/>
</dbReference>
<comment type="similarity">
    <text evidence="1">Belongs to the YciI family.</text>
</comment>
<gene>
    <name evidence="3" type="ORF">STPYR_10906</name>
</gene>
<dbReference type="PANTHER" id="PTHR33606:SF3">
    <property type="entry name" value="PROTEIN YCII"/>
    <property type="match status" value="1"/>
</dbReference>
<evidence type="ECO:0000259" key="2">
    <source>
        <dbReference type="Pfam" id="PF03795"/>
    </source>
</evidence>
<reference evidence="3" key="1">
    <citation type="submission" date="2016-03" db="EMBL/GenBank/DDBJ databases">
        <authorList>
            <person name="Ploux O."/>
        </authorList>
    </citation>
    <scope>NUCLEOTIDE SEQUENCE</scope>
    <source>
        <strain evidence="3">UC10</strain>
    </source>
</reference>
<feature type="domain" description="YCII-related" evidence="2">
    <location>
        <begin position="23"/>
        <end position="116"/>
    </location>
</feature>
<sequence>MSSLGARLAVFAFISGKESGPVWYVIEGHDGEQVLAARMQARAAHLERLKALLDAGRLLLAGPCPAIDAEDPGEAGFSGSVVIASFDDLAAARAWADADPYVAAGVYHRVDVRPFRKALP</sequence>
<dbReference type="InterPro" id="IPR051807">
    <property type="entry name" value="Sec-metab_biosynth-assoc"/>
</dbReference>
<proteinExistence type="inferred from homology"/>
<dbReference type="InterPro" id="IPR005545">
    <property type="entry name" value="YCII"/>
</dbReference>
<dbReference type="EMBL" id="FLTS01000001">
    <property type="protein sequence ID" value="SBV35976.1"/>
    <property type="molecule type" value="Genomic_DNA"/>
</dbReference>
<dbReference type="Gene3D" id="3.30.70.1060">
    <property type="entry name" value="Dimeric alpha+beta barrel"/>
    <property type="match status" value="1"/>
</dbReference>
<accession>A0A1Y5Q512</accession>
<evidence type="ECO:0000256" key="1">
    <source>
        <dbReference type="ARBA" id="ARBA00007689"/>
    </source>
</evidence>
<protein>
    <recommendedName>
        <fullName evidence="2">YCII-related domain-containing protein</fullName>
    </recommendedName>
</protein>
<evidence type="ECO:0000313" key="3">
    <source>
        <dbReference type="EMBL" id="SBV35976.1"/>
    </source>
</evidence>